<feature type="compositionally biased region" description="Basic and acidic residues" evidence="9">
    <location>
        <begin position="381"/>
        <end position="392"/>
    </location>
</feature>
<feature type="compositionally biased region" description="Pro residues" evidence="9">
    <location>
        <begin position="399"/>
        <end position="409"/>
    </location>
</feature>
<evidence type="ECO:0000313" key="13">
    <source>
        <dbReference type="Proteomes" id="UP000230750"/>
    </source>
</evidence>
<dbReference type="CDD" id="cd06791">
    <property type="entry name" value="PDZ3_MUPP1-like"/>
    <property type="match status" value="1"/>
</dbReference>
<dbReference type="GO" id="GO:0005923">
    <property type="term" value="C:bicellular tight junction"/>
    <property type="evidence" value="ECO:0007669"/>
    <property type="project" value="UniProtKB-SubCell"/>
</dbReference>
<evidence type="ECO:0000256" key="7">
    <source>
        <dbReference type="ARBA" id="ARBA00022949"/>
    </source>
</evidence>
<evidence type="ECO:0000256" key="4">
    <source>
        <dbReference type="ARBA" id="ARBA00022475"/>
    </source>
</evidence>
<feature type="domain" description="PDZ" evidence="10">
    <location>
        <begin position="1124"/>
        <end position="1183"/>
    </location>
</feature>
<dbReference type="InterPro" id="IPR015132">
    <property type="entry name" value="L27_2"/>
</dbReference>
<feature type="region of interest" description="Disordered" evidence="9">
    <location>
        <begin position="512"/>
        <end position="593"/>
    </location>
</feature>
<keyword evidence="3" id="KW-0796">Tight junction</keyword>
<dbReference type="SUPFAM" id="SSF50156">
    <property type="entry name" value="PDZ domain-like"/>
    <property type="match status" value="7"/>
</dbReference>
<dbReference type="CDD" id="cd06667">
    <property type="entry name" value="PDZ2_MUPP1-like"/>
    <property type="match status" value="1"/>
</dbReference>
<keyword evidence="8" id="KW-0472">Membrane</keyword>
<keyword evidence="4" id="KW-1003">Cell membrane</keyword>
<dbReference type="EMBL" id="MRZV01000390">
    <property type="protein sequence ID" value="PIK51095.1"/>
    <property type="molecule type" value="Genomic_DNA"/>
</dbReference>
<feature type="domain" description="PDZ" evidence="10">
    <location>
        <begin position="991"/>
        <end position="1058"/>
    </location>
</feature>
<feature type="region of interest" description="Disordered" evidence="9">
    <location>
        <begin position="380"/>
        <end position="409"/>
    </location>
</feature>
<reference evidence="12 13" key="1">
    <citation type="journal article" date="2017" name="PLoS Biol.">
        <title>The sea cucumber genome provides insights into morphological evolution and visceral regeneration.</title>
        <authorList>
            <person name="Zhang X."/>
            <person name="Sun L."/>
            <person name="Yuan J."/>
            <person name="Sun Y."/>
            <person name="Gao Y."/>
            <person name="Zhang L."/>
            <person name="Li S."/>
            <person name="Dai H."/>
            <person name="Hamel J.F."/>
            <person name="Liu C."/>
            <person name="Yu Y."/>
            <person name="Liu S."/>
            <person name="Lin W."/>
            <person name="Guo K."/>
            <person name="Jin S."/>
            <person name="Xu P."/>
            <person name="Storey K.B."/>
            <person name="Huan P."/>
            <person name="Zhang T."/>
            <person name="Zhou Y."/>
            <person name="Zhang J."/>
            <person name="Lin C."/>
            <person name="Li X."/>
            <person name="Xing L."/>
            <person name="Huo D."/>
            <person name="Sun M."/>
            <person name="Wang L."/>
            <person name="Mercier A."/>
            <person name="Li F."/>
            <person name="Yang H."/>
            <person name="Xiang J."/>
        </authorList>
    </citation>
    <scope>NUCLEOTIDE SEQUENCE [LARGE SCALE GENOMIC DNA]</scope>
    <source>
        <strain evidence="12">Shaxun</strain>
        <tissue evidence="12">Muscle</tissue>
    </source>
</reference>
<evidence type="ECO:0000256" key="3">
    <source>
        <dbReference type="ARBA" id="ARBA00022427"/>
    </source>
</evidence>
<feature type="domain" description="L27" evidence="11">
    <location>
        <begin position="3"/>
        <end position="63"/>
    </location>
</feature>
<sequence>MAVVADTQQAVAILNGIQGRLEDSGDVALSQQVAVMIKLLDSPSFKQLLNLQQAIRQLKDHISATPPGKQSTDFDFSPDGELVLPHEEPKEESEPESPGESHPFAFENVTFQPDEETITPTVAHEAASAPTLPARSSPMWIAITDPRLTELAFNRELVAVDLIKPESGGLGFTVVGLNSKTHGDLGIFIQKIQPESVAARDGRLRESDQILVINDQILDAGVSHKDAIGMLHKIQGQVYLIIARGDFDLPPPSELQPMEQTQQEVEETDQAEVESEGIDEVDTTPEIRTIELTNDGNGLGFGIVGVHNTGIVVKTIVKDGVAARDGRLESGDIILQIGDTSLKGMNSTEVASVLRQSGSHVKLTVVKKGISVPPQQLRMPLSEEPKVEKLEETQEEAAPPLPVTSPPPDVAVDTPKIDLDVFEVELQKTSQGLGLSIAGFEENRPDGVDAGIFVKGIADGSAAALSQKIRVGDQIIEVDSQPVHGFGNRQAVELLRRTGSLVHLKLARRKKRNNTSIDVPTTIPEKETEMEPENAEPKDDEKMKVQQPEENGETDVAREEEEEEEQEQEEEKTDKEKEEMAGEEGKEDNEGDDIGMALDEQLEAAAVAGVMAAVVMEEKKEDKPRIEEDEMEEPRPTVTPVVIEQQKTEHITYPKTSPAMVSRKDPSVQIALWQSMLGPMVTILVSDVKKDGSLGIVLEGRVDIDEHGQEIQPRHYISTVVSDGPVGKQGLLAPGDELLEVNGIRLYGRNHEEVVDILRSLPSKVHLICGCHDRPPTVIKEDLPSQREVEEVIPEVVPHVESARLPISPEPEVKESVVAEEEAQAMEETLTVISGDSDPLKPENNVILIRSLVDGGIAEQDGRLIPGDRLMSVNDIDLESATLEAAVEAALAQQTKEEEDKRRTIDQEAPVVAMTTSVAHAVAPGGRNNPPDLIADGPPKPAPRKSLSNSPPPEPSHPPPSLPAPMVVPSASITLQQRPTYIELPEALEKTLVLKNTNTGLGMTVSADQANGAIVKSILRGGCIHEDGTLSVGDNITAINGDSTRNMTNSAVRGLLRKCFFGGSEISITYISASDAAAYRDQLAGNLASPDSEEEMWQDIRWWKSTEKPENHSESAFLEGFIDGIFIKHVLEDSPAGKTGDLKTGDRILEVNDCDLREATHDQAVAIIKNAPNPVKFKVQSLSPELQPSYVSQMRKFVGKRQFQRRALTTDSPFNKS</sequence>
<dbReference type="SMART" id="SM00228">
    <property type="entry name" value="PDZ"/>
    <property type="match status" value="7"/>
</dbReference>
<dbReference type="PANTHER" id="PTHR19964:SF92">
    <property type="entry name" value="PATJ HOMOLOG"/>
    <property type="match status" value="1"/>
</dbReference>
<evidence type="ECO:0000313" key="12">
    <source>
        <dbReference type="EMBL" id="PIK51095.1"/>
    </source>
</evidence>
<dbReference type="AlphaFoldDB" id="A0A2G8KT06"/>
<keyword evidence="6" id="KW-0677">Repeat</keyword>
<feature type="domain" description="PDZ" evidence="10">
    <location>
        <begin position="289"/>
        <end position="369"/>
    </location>
</feature>
<dbReference type="InterPro" id="IPR036892">
    <property type="entry name" value="L27_dom_sf"/>
</dbReference>
<dbReference type="InterPro" id="IPR001478">
    <property type="entry name" value="PDZ"/>
</dbReference>
<feature type="compositionally biased region" description="Pro residues" evidence="9">
    <location>
        <begin position="950"/>
        <end position="963"/>
    </location>
</feature>
<organism evidence="12 13">
    <name type="scientific">Stichopus japonicus</name>
    <name type="common">Sea cucumber</name>
    <dbReference type="NCBI Taxonomy" id="307972"/>
    <lineage>
        <taxon>Eukaryota</taxon>
        <taxon>Metazoa</taxon>
        <taxon>Echinodermata</taxon>
        <taxon>Eleutherozoa</taxon>
        <taxon>Echinozoa</taxon>
        <taxon>Holothuroidea</taxon>
        <taxon>Aspidochirotacea</taxon>
        <taxon>Aspidochirotida</taxon>
        <taxon>Stichopodidae</taxon>
        <taxon>Apostichopus</taxon>
    </lineage>
</organism>
<evidence type="ECO:0000259" key="11">
    <source>
        <dbReference type="PROSITE" id="PS51022"/>
    </source>
</evidence>
<dbReference type="SUPFAM" id="SSF101288">
    <property type="entry name" value="L27 domain"/>
    <property type="match status" value="1"/>
</dbReference>
<feature type="domain" description="PDZ" evidence="10">
    <location>
        <begin position="816"/>
        <end position="889"/>
    </location>
</feature>
<feature type="compositionally biased region" description="Basic and acidic residues" evidence="9">
    <location>
        <begin position="524"/>
        <end position="544"/>
    </location>
</feature>
<dbReference type="STRING" id="307972.A0A2G8KT06"/>
<dbReference type="PANTHER" id="PTHR19964">
    <property type="entry name" value="MULTIPLE PDZ DOMAIN PROTEIN"/>
    <property type="match status" value="1"/>
</dbReference>
<dbReference type="PROSITE" id="PS50106">
    <property type="entry name" value="PDZ"/>
    <property type="match status" value="7"/>
</dbReference>
<feature type="compositionally biased region" description="Basic and acidic residues" evidence="9">
    <location>
        <begin position="572"/>
        <end position="584"/>
    </location>
</feature>
<evidence type="ECO:0000256" key="2">
    <source>
        <dbReference type="ARBA" id="ARBA00004435"/>
    </source>
</evidence>
<proteinExistence type="predicted"/>
<evidence type="ECO:0000256" key="1">
    <source>
        <dbReference type="ARBA" id="ARBA00004221"/>
    </source>
</evidence>
<dbReference type="Proteomes" id="UP000230750">
    <property type="component" value="Unassembled WGS sequence"/>
</dbReference>
<accession>A0A2G8KT06</accession>
<dbReference type="OrthoDB" id="6022711at2759"/>
<keyword evidence="7" id="KW-0965">Cell junction</keyword>
<dbReference type="InterPro" id="IPR051342">
    <property type="entry name" value="PDZ_scaffold"/>
</dbReference>
<evidence type="ECO:0000256" key="9">
    <source>
        <dbReference type="SAM" id="MobiDB-lite"/>
    </source>
</evidence>
<feature type="region of interest" description="Disordered" evidence="9">
    <location>
        <begin position="921"/>
        <end position="967"/>
    </location>
</feature>
<dbReference type="Pfam" id="PF00595">
    <property type="entry name" value="PDZ"/>
    <property type="match status" value="7"/>
</dbReference>
<comment type="subcellular location">
    <subcellularLocation>
        <location evidence="1">Apical cell membrane</location>
    </subcellularLocation>
    <subcellularLocation>
        <location evidence="2">Cell junction</location>
        <location evidence="2">Tight junction</location>
    </subcellularLocation>
</comment>
<feature type="domain" description="PDZ" evidence="10">
    <location>
        <begin position="423"/>
        <end position="510"/>
    </location>
</feature>
<feature type="region of interest" description="Disordered" evidence="9">
    <location>
        <begin position="63"/>
        <end position="105"/>
    </location>
</feature>
<dbReference type="Gene3D" id="2.30.42.10">
    <property type="match status" value="7"/>
</dbReference>
<dbReference type="InterPro" id="IPR036034">
    <property type="entry name" value="PDZ_sf"/>
</dbReference>
<evidence type="ECO:0000256" key="8">
    <source>
        <dbReference type="ARBA" id="ARBA00023136"/>
    </source>
</evidence>
<dbReference type="PROSITE" id="PS51022">
    <property type="entry name" value="L27"/>
    <property type="match status" value="1"/>
</dbReference>
<dbReference type="Gene3D" id="1.10.287.650">
    <property type="entry name" value="L27 domain"/>
    <property type="match status" value="1"/>
</dbReference>
<protein>
    <submittedName>
        <fullName evidence="12">Putative multiple PDZ domain protein-like</fullName>
    </submittedName>
</protein>
<feature type="compositionally biased region" description="Acidic residues" evidence="9">
    <location>
        <begin position="550"/>
        <end position="571"/>
    </location>
</feature>
<comment type="caution">
    <text evidence="12">The sequence shown here is derived from an EMBL/GenBank/DDBJ whole genome shotgun (WGS) entry which is preliminary data.</text>
</comment>
<evidence type="ECO:0000256" key="5">
    <source>
        <dbReference type="ARBA" id="ARBA00022553"/>
    </source>
</evidence>
<keyword evidence="5" id="KW-0597">Phosphoprotein</keyword>
<gene>
    <name evidence="12" type="ORF">BSL78_12007</name>
</gene>
<evidence type="ECO:0000259" key="10">
    <source>
        <dbReference type="PROSITE" id="PS50106"/>
    </source>
</evidence>
<feature type="domain" description="PDZ" evidence="10">
    <location>
        <begin position="682"/>
        <end position="767"/>
    </location>
</feature>
<evidence type="ECO:0000256" key="6">
    <source>
        <dbReference type="ARBA" id="ARBA00022737"/>
    </source>
</evidence>
<dbReference type="InterPro" id="IPR004172">
    <property type="entry name" value="L27_dom"/>
</dbReference>
<dbReference type="Pfam" id="PF09045">
    <property type="entry name" value="L27_2"/>
    <property type="match status" value="1"/>
</dbReference>
<dbReference type="GO" id="GO:0016324">
    <property type="term" value="C:apical plasma membrane"/>
    <property type="evidence" value="ECO:0007669"/>
    <property type="project" value="UniProtKB-SubCell"/>
</dbReference>
<name>A0A2G8KT06_STIJA</name>
<feature type="domain" description="PDZ" evidence="10">
    <location>
        <begin position="159"/>
        <end position="246"/>
    </location>
</feature>
<keyword evidence="13" id="KW-1185">Reference proteome</keyword>